<accession>A0A5E4X587</accession>
<proteinExistence type="predicted"/>
<protein>
    <submittedName>
        <fullName evidence="1">Uncharacterized protein</fullName>
    </submittedName>
</protein>
<sequence>MDDKEQMRRKFEACFHRGETYTERDFQMWCAGRAQGFVEGTAAGSLLVSGGSQSPSLPPGRVTWVSEPFAIVIDRLYDGAGLEIAIFDGDESYVFADGDCYQREGESMLSNGNTAEFLTHHQFQERFIKSYRSAHDRQRDA</sequence>
<dbReference type="Proteomes" id="UP000400981">
    <property type="component" value="Unassembled WGS sequence"/>
</dbReference>
<evidence type="ECO:0000313" key="1">
    <source>
        <dbReference type="EMBL" id="VVE31388.1"/>
    </source>
</evidence>
<keyword evidence="2" id="KW-1185">Reference proteome</keyword>
<gene>
    <name evidence="1" type="ORF">PEP31012_03695</name>
</gene>
<dbReference type="RefSeq" id="WP_150590753.1">
    <property type="nucleotide sequence ID" value="NZ_CABPSH010000010.1"/>
</dbReference>
<evidence type="ECO:0000313" key="2">
    <source>
        <dbReference type="Proteomes" id="UP000400981"/>
    </source>
</evidence>
<organism evidence="1 2">
    <name type="scientific">Pandoraea eparura</name>
    <dbReference type="NCBI Taxonomy" id="2508291"/>
    <lineage>
        <taxon>Bacteria</taxon>
        <taxon>Pseudomonadati</taxon>
        <taxon>Pseudomonadota</taxon>
        <taxon>Betaproteobacteria</taxon>
        <taxon>Burkholderiales</taxon>
        <taxon>Burkholderiaceae</taxon>
        <taxon>Pandoraea</taxon>
    </lineage>
</organism>
<reference evidence="1 2" key="1">
    <citation type="submission" date="2019-08" db="EMBL/GenBank/DDBJ databases">
        <authorList>
            <person name="Peeters C."/>
        </authorList>
    </citation>
    <scope>NUCLEOTIDE SEQUENCE [LARGE SCALE GENOMIC DNA]</scope>
    <source>
        <strain evidence="1 2">LMG 31012</strain>
    </source>
</reference>
<dbReference type="EMBL" id="CABPSH010000010">
    <property type="protein sequence ID" value="VVE31388.1"/>
    <property type="molecule type" value="Genomic_DNA"/>
</dbReference>
<name>A0A5E4X587_9BURK</name>
<dbReference type="AlphaFoldDB" id="A0A5E4X587"/>